<dbReference type="Gene3D" id="3.10.330.20">
    <property type="match status" value="1"/>
</dbReference>
<comment type="caution">
    <text evidence="7">The sequence shown here is derived from an EMBL/GenBank/DDBJ whole genome shotgun (WGS) entry which is preliminary data.</text>
</comment>
<dbReference type="Pfam" id="PF08704">
    <property type="entry name" value="GCD14"/>
    <property type="match status" value="1"/>
</dbReference>
<evidence type="ECO:0000256" key="3">
    <source>
        <dbReference type="ARBA" id="ARBA00022691"/>
    </source>
</evidence>
<accession>A0A6B1DWN8</accession>
<dbReference type="GO" id="GO:0160107">
    <property type="term" value="F:tRNA (adenine(58)-N1)-methyltransferase activity"/>
    <property type="evidence" value="ECO:0007669"/>
    <property type="project" value="InterPro"/>
</dbReference>
<keyword evidence="4" id="KW-0819">tRNA processing</keyword>
<dbReference type="PANTHER" id="PTHR12133">
    <property type="entry name" value="TRNA (ADENINE(58)-N(1))-METHYLTRANSFERASE"/>
    <property type="match status" value="1"/>
</dbReference>
<gene>
    <name evidence="7" type="ORF">F4Y08_13895</name>
</gene>
<dbReference type="SUPFAM" id="SSF53335">
    <property type="entry name" value="S-adenosyl-L-methionine-dependent methyltransferases"/>
    <property type="match status" value="1"/>
</dbReference>
<dbReference type="InterPro" id="IPR029063">
    <property type="entry name" value="SAM-dependent_MTases_sf"/>
</dbReference>
<keyword evidence="3" id="KW-0949">S-adenosyl-L-methionine</keyword>
<evidence type="ECO:0000256" key="4">
    <source>
        <dbReference type="ARBA" id="ARBA00022694"/>
    </source>
</evidence>
<dbReference type="InterPro" id="IPR014816">
    <property type="entry name" value="tRNA_MeTrfase_Gcd14"/>
</dbReference>
<dbReference type="Gene3D" id="3.40.50.150">
    <property type="entry name" value="Vaccinia Virus protein VP39"/>
    <property type="match status" value="1"/>
</dbReference>
<evidence type="ECO:0000259" key="6">
    <source>
        <dbReference type="Pfam" id="PF08704"/>
    </source>
</evidence>
<name>A0A6B1DWN8_9CHLR</name>
<dbReference type="AlphaFoldDB" id="A0A6B1DWN8"/>
<feature type="domain" description="tRNA (adenine(58)-N(1))-methyltransferase catalytic subunit TRM61 C-terminal" evidence="6">
    <location>
        <begin position="121"/>
        <end position="297"/>
    </location>
</feature>
<evidence type="ECO:0000256" key="5">
    <source>
        <dbReference type="SAM" id="MobiDB-lite"/>
    </source>
</evidence>
<feature type="region of interest" description="Disordered" evidence="5">
    <location>
        <begin position="335"/>
        <end position="362"/>
    </location>
</feature>
<sequence length="362" mass="40372">MRRLASTLQGRWCSRDAELDRTGLIRGPLLSTLDGGRGVSDVATALRETSFSAQPEVPMASNLVRAGEPTLVLTEHEKRFLLVPQPGRRFHCHIGIIEHDDLIGKAWGTEGMAHSGESYLVLRPGLEDLMLHLKRATQVIYPKDASLLVQRLGIRSGSVVLEAGTGSGVMTTALAWAVAPHGRVVTCEQNEAMYQQAQRNLERTGLVRWVDARLGYLAECVLDQPADAALLDMREPWRVLGTVRSLVQPGSVVAAFLPTTNQVSQQVRSLEETGCADLKVEEVLVRRYKPVPDRLRPEDQMTAHTGYVVSGRLVDTGHEPLRWLSRERRRYASRQEATLRYRQRKAEQATGETRPRGRRPLP</sequence>
<protein>
    <submittedName>
        <fullName evidence="7">tRNA (Adenine-N1)-methyltransferase</fullName>
    </submittedName>
</protein>
<dbReference type="GO" id="GO:0030488">
    <property type="term" value="P:tRNA methylation"/>
    <property type="evidence" value="ECO:0007669"/>
    <property type="project" value="InterPro"/>
</dbReference>
<evidence type="ECO:0000256" key="1">
    <source>
        <dbReference type="ARBA" id="ARBA00022603"/>
    </source>
</evidence>
<evidence type="ECO:0000313" key="7">
    <source>
        <dbReference type="EMBL" id="MYD91406.1"/>
    </source>
</evidence>
<keyword evidence="1 7" id="KW-0489">Methyltransferase</keyword>
<organism evidence="7">
    <name type="scientific">Caldilineaceae bacterium SB0662_bin_9</name>
    <dbReference type="NCBI Taxonomy" id="2605258"/>
    <lineage>
        <taxon>Bacteria</taxon>
        <taxon>Bacillati</taxon>
        <taxon>Chloroflexota</taxon>
        <taxon>Caldilineae</taxon>
        <taxon>Caldilineales</taxon>
        <taxon>Caldilineaceae</taxon>
    </lineage>
</organism>
<reference evidence="7" key="1">
    <citation type="submission" date="2019-09" db="EMBL/GenBank/DDBJ databases">
        <title>Characterisation of the sponge microbiome using genome-centric metagenomics.</title>
        <authorList>
            <person name="Engelberts J.P."/>
            <person name="Robbins S.J."/>
            <person name="De Goeij J.M."/>
            <person name="Aranda M."/>
            <person name="Bell S.C."/>
            <person name="Webster N.S."/>
        </authorList>
    </citation>
    <scope>NUCLEOTIDE SEQUENCE</scope>
    <source>
        <strain evidence="7">SB0662_bin_9</strain>
    </source>
</reference>
<dbReference type="Pfam" id="PF14801">
    <property type="entry name" value="TrmI-like_N"/>
    <property type="match status" value="1"/>
</dbReference>
<dbReference type="EMBL" id="VXPY01000095">
    <property type="protein sequence ID" value="MYD91406.1"/>
    <property type="molecule type" value="Genomic_DNA"/>
</dbReference>
<dbReference type="PANTHER" id="PTHR12133:SF1">
    <property type="entry name" value="TRNA (ADENINE(58)-N(1))-METHYLTRANSFERASE, MITOCHONDRIAL"/>
    <property type="match status" value="1"/>
</dbReference>
<dbReference type="InterPro" id="IPR049470">
    <property type="entry name" value="TRM61_C"/>
</dbReference>
<dbReference type="PROSITE" id="PS51620">
    <property type="entry name" value="SAM_TRM61"/>
    <property type="match status" value="1"/>
</dbReference>
<evidence type="ECO:0000256" key="2">
    <source>
        <dbReference type="ARBA" id="ARBA00022679"/>
    </source>
</evidence>
<dbReference type="GO" id="GO:0031515">
    <property type="term" value="C:tRNA (m1A) methyltransferase complex"/>
    <property type="evidence" value="ECO:0007669"/>
    <property type="project" value="InterPro"/>
</dbReference>
<proteinExistence type="predicted"/>
<dbReference type="CDD" id="cd02440">
    <property type="entry name" value="AdoMet_MTases"/>
    <property type="match status" value="1"/>
</dbReference>
<keyword evidence="2 7" id="KW-0808">Transferase</keyword>